<dbReference type="GO" id="GO:0046872">
    <property type="term" value="F:metal ion binding"/>
    <property type="evidence" value="ECO:0007669"/>
    <property type="project" value="InterPro"/>
</dbReference>
<dbReference type="GO" id="GO:0031419">
    <property type="term" value="F:cobalamin binding"/>
    <property type="evidence" value="ECO:0007669"/>
    <property type="project" value="InterPro"/>
</dbReference>
<evidence type="ECO:0000259" key="1">
    <source>
        <dbReference type="PROSITE" id="PS51332"/>
    </source>
</evidence>
<dbReference type="PROSITE" id="PS51332">
    <property type="entry name" value="B12_BINDING"/>
    <property type="match status" value="1"/>
</dbReference>
<dbReference type="Proteomes" id="UP000292302">
    <property type="component" value="Unassembled WGS sequence"/>
</dbReference>
<proteinExistence type="predicted"/>
<name>A0A4Q9QHW7_9GAMM</name>
<protein>
    <submittedName>
        <fullName evidence="2">Methylaspartate mutase</fullName>
    </submittedName>
</protein>
<accession>A0A4Q9QHW7</accession>
<comment type="caution">
    <text evidence="2">The sequence shown here is derived from an EMBL/GenBank/DDBJ whole genome shotgun (WGS) entry which is preliminary data.</text>
</comment>
<feature type="domain" description="B12-binding" evidence="1">
    <location>
        <begin position="4"/>
        <end position="146"/>
    </location>
</feature>
<organism evidence="2 3">
    <name type="scientific">Phytopseudomonas daroniae</name>
    <dbReference type="NCBI Taxonomy" id="2487519"/>
    <lineage>
        <taxon>Bacteria</taxon>
        <taxon>Pseudomonadati</taxon>
        <taxon>Pseudomonadota</taxon>
        <taxon>Gammaproteobacteria</taxon>
        <taxon>Pseudomonadales</taxon>
        <taxon>Pseudomonadaceae</taxon>
        <taxon>Phytopseudomonas</taxon>
    </lineage>
</organism>
<evidence type="ECO:0000313" key="2">
    <source>
        <dbReference type="EMBL" id="TBU72004.1"/>
    </source>
</evidence>
<dbReference type="EMBL" id="QJUI01000030">
    <property type="protein sequence ID" value="TBU72004.1"/>
    <property type="molecule type" value="Genomic_DNA"/>
</dbReference>
<dbReference type="OrthoDB" id="8482131at2"/>
<dbReference type="InterPro" id="IPR036724">
    <property type="entry name" value="Cobalamin-bd_sf"/>
</dbReference>
<sequence>MSRRKSVLLITVPSDSHSWNLVFMDFLLGEWGYQIENMGPNTPVGDVVNWLKSNPCEMVVVSTVNGHGYIEGIEIARRVRGDAKFHGLLCVGGKICTENDPLTIARHSEALKEAGFDGVFDDSVKNSFDYFQALVMETVEGGRSGVPNIRI</sequence>
<dbReference type="SUPFAM" id="SSF52242">
    <property type="entry name" value="Cobalamin (vitamin B12)-binding domain"/>
    <property type="match status" value="1"/>
</dbReference>
<dbReference type="Gene3D" id="3.40.50.280">
    <property type="entry name" value="Cobalamin-binding domain"/>
    <property type="match status" value="1"/>
</dbReference>
<dbReference type="AlphaFoldDB" id="A0A4Q9QHW7"/>
<gene>
    <name evidence="2" type="ORF">DNK06_23035</name>
</gene>
<dbReference type="InterPro" id="IPR006158">
    <property type="entry name" value="Cobalamin-bd"/>
</dbReference>
<evidence type="ECO:0000313" key="3">
    <source>
        <dbReference type="Proteomes" id="UP000292302"/>
    </source>
</evidence>
<keyword evidence="3" id="KW-1185">Reference proteome</keyword>
<reference evidence="2 3" key="1">
    <citation type="submission" date="2018-06" db="EMBL/GenBank/DDBJ databases">
        <title>Three novel Pseudomonas species isolated from symptomatic oak.</title>
        <authorList>
            <person name="Bueno-Gonzalez V."/>
            <person name="Brady C."/>
        </authorList>
    </citation>
    <scope>NUCLEOTIDE SEQUENCE [LARGE SCALE GENOMIC DNA]</scope>
    <source>
        <strain evidence="2 3">P9A</strain>
    </source>
</reference>